<evidence type="ECO:0000313" key="2">
    <source>
        <dbReference type="EMBL" id="GIG90241.1"/>
    </source>
</evidence>
<feature type="domain" description="Recombinase zinc beta ribbon" evidence="1">
    <location>
        <begin position="40"/>
        <end position="91"/>
    </location>
</feature>
<evidence type="ECO:0000313" key="3">
    <source>
        <dbReference type="Proteomes" id="UP000646749"/>
    </source>
</evidence>
<proteinExistence type="predicted"/>
<name>A0ABQ4E7F9_9ACTN</name>
<evidence type="ECO:0000259" key="1">
    <source>
        <dbReference type="Pfam" id="PF13408"/>
    </source>
</evidence>
<dbReference type="Pfam" id="PF13408">
    <property type="entry name" value="Zn_ribbon_recom"/>
    <property type="match status" value="1"/>
</dbReference>
<protein>
    <recommendedName>
        <fullName evidence="1">Recombinase zinc beta ribbon domain-containing protein</fullName>
    </recommendedName>
</protein>
<dbReference type="Proteomes" id="UP000646749">
    <property type="component" value="Unassembled WGS sequence"/>
</dbReference>
<sequence>MLRAALTDKMTIGVDASASRGEAVAMDFPIVKRATPGRYLLRGLLRCGPCDELLIPSFSSSGRRYYGCPRRQCPRPWIPAEQAEQAVWAHVTSTYGEATRDVPPDQRQALLAGVLIWVSIGVQLADLHYHWR</sequence>
<accession>A0ABQ4E7F9</accession>
<organism evidence="2 3">
    <name type="scientific">Plantactinospora endophytica</name>
    <dbReference type="NCBI Taxonomy" id="673535"/>
    <lineage>
        <taxon>Bacteria</taxon>
        <taxon>Bacillati</taxon>
        <taxon>Actinomycetota</taxon>
        <taxon>Actinomycetes</taxon>
        <taxon>Micromonosporales</taxon>
        <taxon>Micromonosporaceae</taxon>
        <taxon>Plantactinospora</taxon>
    </lineage>
</organism>
<dbReference type="EMBL" id="BONW01000025">
    <property type="protein sequence ID" value="GIG90241.1"/>
    <property type="molecule type" value="Genomic_DNA"/>
</dbReference>
<comment type="caution">
    <text evidence="2">The sequence shown here is derived from an EMBL/GenBank/DDBJ whole genome shotgun (WGS) entry which is preliminary data.</text>
</comment>
<reference evidence="2 3" key="1">
    <citation type="submission" date="2021-01" db="EMBL/GenBank/DDBJ databases">
        <title>Whole genome shotgun sequence of Plantactinospora endophytica NBRC 110450.</title>
        <authorList>
            <person name="Komaki H."/>
            <person name="Tamura T."/>
        </authorList>
    </citation>
    <scope>NUCLEOTIDE SEQUENCE [LARGE SCALE GENOMIC DNA]</scope>
    <source>
        <strain evidence="2 3">NBRC 110450</strain>
    </source>
</reference>
<keyword evidence="3" id="KW-1185">Reference proteome</keyword>
<gene>
    <name evidence="2" type="ORF">Pen02_51770</name>
</gene>
<dbReference type="InterPro" id="IPR025827">
    <property type="entry name" value="Zn_ribbon_recom_dom"/>
</dbReference>